<evidence type="ECO:0000313" key="2">
    <source>
        <dbReference type="Proteomes" id="UP001234297"/>
    </source>
</evidence>
<dbReference type="EMBL" id="CM056809">
    <property type="protein sequence ID" value="KAJ8649271.1"/>
    <property type="molecule type" value="Genomic_DNA"/>
</dbReference>
<organism evidence="1 2">
    <name type="scientific">Persea americana</name>
    <name type="common">Avocado</name>
    <dbReference type="NCBI Taxonomy" id="3435"/>
    <lineage>
        <taxon>Eukaryota</taxon>
        <taxon>Viridiplantae</taxon>
        <taxon>Streptophyta</taxon>
        <taxon>Embryophyta</taxon>
        <taxon>Tracheophyta</taxon>
        <taxon>Spermatophyta</taxon>
        <taxon>Magnoliopsida</taxon>
        <taxon>Magnoliidae</taxon>
        <taxon>Laurales</taxon>
        <taxon>Lauraceae</taxon>
        <taxon>Persea</taxon>
    </lineage>
</organism>
<gene>
    <name evidence="1" type="ORF">MRB53_002294</name>
</gene>
<protein>
    <submittedName>
        <fullName evidence="1">Uncharacterized protein</fullName>
    </submittedName>
</protein>
<name>A0ACC2MU35_PERAE</name>
<sequence>MATGSGSQRQRASKHKPTLPSSSSPLKESIATIFLEIPAVFPLHFLLLFLFSKLQISRSAFGAVGIAEERPEEAFEPPPAREWQPDDVL</sequence>
<evidence type="ECO:0000313" key="1">
    <source>
        <dbReference type="EMBL" id="KAJ8649271.1"/>
    </source>
</evidence>
<keyword evidence="2" id="KW-1185">Reference proteome</keyword>
<reference evidence="1 2" key="1">
    <citation type="journal article" date="2022" name="Hortic Res">
        <title>A haplotype resolved chromosomal level avocado genome allows analysis of novel avocado genes.</title>
        <authorList>
            <person name="Nath O."/>
            <person name="Fletcher S.J."/>
            <person name="Hayward A."/>
            <person name="Shaw L.M."/>
            <person name="Masouleh A.K."/>
            <person name="Furtado A."/>
            <person name="Henry R.J."/>
            <person name="Mitter N."/>
        </authorList>
    </citation>
    <scope>NUCLEOTIDE SEQUENCE [LARGE SCALE GENOMIC DNA]</scope>
    <source>
        <strain evidence="2">cv. Hass</strain>
    </source>
</reference>
<accession>A0ACC2MU35</accession>
<dbReference type="Proteomes" id="UP001234297">
    <property type="component" value="Chromosome 1"/>
</dbReference>
<proteinExistence type="predicted"/>
<comment type="caution">
    <text evidence="1">The sequence shown here is derived from an EMBL/GenBank/DDBJ whole genome shotgun (WGS) entry which is preliminary data.</text>
</comment>